<feature type="transmembrane region" description="Helical" evidence="7">
    <location>
        <begin position="241"/>
        <end position="260"/>
    </location>
</feature>
<comment type="subcellular location">
    <subcellularLocation>
        <location evidence="1">Cell membrane</location>
        <topology evidence="1">Multi-pass membrane protein</topology>
    </subcellularLocation>
</comment>
<dbReference type="PROSITE" id="PS50850">
    <property type="entry name" value="MFS"/>
    <property type="match status" value="1"/>
</dbReference>
<keyword evidence="10" id="KW-1185">Reference proteome</keyword>
<dbReference type="PANTHER" id="PTHR23513">
    <property type="entry name" value="INTEGRAL MEMBRANE EFFLUX PROTEIN-RELATED"/>
    <property type="match status" value="1"/>
</dbReference>
<dbReference type="Proteomes" id="UP000630097">
    <property type="component" value="Unassembled WGS sequence"/>
</dbReference>
<dbReference type="InterPro" id="IPR011701">
    <property type="entry name" value="MFS"/>
</dbReference>
<organism evidence="9 10">
    <name type="scientific">Planotetraspora kaengkrachanensis</name>
    <dbReference type="NCBI Taxonomy" id="575193"/>
    <lineage>
        <taxon>Bacteria</taxon>
        <taxon>Bacillati</taxon>
        <taxon>Actinomycetota</taxon>
        <taxon>Actinomycetes</taxon>
        <taxon>Streptosporangiales</taxon>
        <taxon>Streptosporangiaceae</taxon>
        <taxon>Planotetraspora</taxon>
    </lineage>
</organism>
<evidence type="ECO:0000256" key="5">
    <source>
        <dbReference type="ARBA" id="ARBA00023136"/>
    </source>
</evidence>
<evidence type="ECO:0000259" key="8">
    <source>
        <dbReference type="PROSITE" id="PS50850"/>
    </source>
</evidence>
<dbReference type="InterPro" id="IPR020846">
    <property type="entry name" value="MFS_dom"/>
</dbReference>
<feature type="transmembrane region" description="Helical" evidence="7">
    <location>
        <begin position="35"/>
        <end position="59"/>
    </location>
</feature>
<dbReference type="InterPro" id="IPR036259">
    <property type="entry name" value="MFS_trans_sf"/>
</dbReference>
<name>A0A8J3PSM3_9ACTN</name>
<dbReference type="GO" id="GO:0005886">
    <property type="term" value="C:plasma membrane"/>
    <property type="evidence" value="ECO:0007669"/>
    <property type="project" value="UniProtKB-SubCell"/>
</dbReference>
<keyword evidence="3 7" id="KW-0812">Transmembrane</keyword>
<evidence type="ECO:0000313" key="9">
    <source>
        <dbReference type="EMBL" id="GIG79173.1"/>
    </source>
</evidence>
<dbReference type="RefSeq" id="WP_203882641.1">
    <property type="nucleotide sequence ID" value="NZ_BAABHH010000010.1"/>
</dbReference>
<evidence type="ECO:0000256" key="2">
    <source>
        <dbReference type="ARBA" id="ARBA00022475"/>
    </source>
</evidence>
<feature type="compositionally biased region" description="Low complexity" evidence="6">
    <location>
        <begin position="392"/>
        <end position="404"/>
    </location>
</feature>
<evidence type="ECO:0000256" key="7">
    <source>
        <dbReference type="SAM" id="Phobius"/>
    </source>
</evidence>
<evidence type="ECO:0000256" key="4">
    <source>
        <dbReference type="ARBA" id="ARBA00022989"/>
    </source>
</evidence>
<dbReference type="GO" id="GO:0022857">
    <property type="term" value="F:transmembrane transporter activity"/>
    <property type="evidence" value="ECO:0007669"/>
    <property type="project" value="InterPro"/>
</dbReference>
<dbReference type="CDD" id="cd06173">
    <property type="entry name" value="MFS_MefA_like"/>
    <property type="match status" value="1"/>
</dbReference>
<evidence type="ECO:0000256" key="6">
    <source>
        <dbReference type="SAM" id="MobiDB-lite"/>
    </source>
</evidence>
<feature type="domain" description="Major facilitator superfamily (MFS) profile" evidence="8">
    <location>
        <begin position="1"/>
        <end position="383"/>
    </location>
</feature>
<feature type="transmembrane region" description="Helical" evidence="7">
    <location>
        <begin position="6"/>
        <end position="28"/>
    </location>
</feature>
<gene>
    <name evidence="9" type="ORF">Pka01_23000</name>
</gene>
<keyword evidence="4 7" id="KW-1133">Transmembrane helix</keyword>
<dbReference type="SUPFAM" id="SSF103473">
    <property type="entry name" value="MFS general substrate transporter"/>
    <property type="match status" value="1"/>
</dbReference>
<dbReference type="Pfam" id="PF07690">
    <property type="entry name" value="MFS_1"/>
    <property type="match status" value="1"/>
</dbReference>
<dbReference type="AlphaFoldDB" id="A0A8J3PSM3"/>
<comment type="caution">
    <text evidence="9">The sequence shown here is derived from an EMBL/GenBank/DDBJ whole genome shotgun (WGS) entry which is preliminary data.</text>
</comment>
<dbReference type="EMBL" id="BONV01000007">
    <property type="protein sequence ID" value="GIG79173.1"/>
    <property type="molecule type" value="Genomic_DNA"/>
</dbReference>
<dbReference type="PANTHER" id="PTHR23513:SF11">
    <property type="entry name" value="STAPHYLOFERRIN A TRANSPORTER"/>
    <property type="match status" value="1"/>
</dbReference>
<feature type="transmembrane region" description="Helical" evidence="7">
    <location>
        <begin position="96"/>
        <end position="122"/>
    </location>
</feature>
<evidence type="ECO:0000256" key="3">
    <source>
        <dbReference type="ARBA" id="ARBA00022692"/>
    </source>
</evidence>
<feature type="transmembrane region" description="Helical" evidence="7">
    <location>
        <begin position="360"/>
        <end position="379"/>
    </location>
</feature>
<feature type="transmembrane region" description="Helical" evidence="7">
    <location>
        <begin position="207"/>
        <end position="229"/>
    </location>
</feature>
<reference evidence="9 10" key="1">
    <citation type="submission" date="2021-01" db="EMBL/GenBank/DDBJ databases">
        <title>Whole genome shotgun sequence of Planotetraspora kaengkrachanensis NBRC 104272.</title>
        <authorList>
            <person name="Komaki H."/>
            <person name="Tamura T."/>
        </authorList>
    </citation>
    <scope>NUCLEOTIDE SEQUENCE [LARGE SCALE GENOMIC DNA]</scope>
    <source>
        <strain evidence="9 10">NBRC 104272</strain>
    </source>
</reference>
<accession>A0A8J3PSM3</accession>
<keyword evidence="5 7" id="KW-0472">Membrane</keyword>
<feature type="transmembrane region" description="Helical" evidence="7">
    <location>
        <begin position="134"/>
        <end position="156"/>
    </location>
</feature>
<protein>
    <submittedName>
        <fullName evidence="9">MFS transporter</fullName>
    </submittedName>
</protein>
<feature type="region of interest" description="Disordered" evidence="6">
    <location>
        <begin position="387"/>
        <end position="423"/>
    </location>
</feature>
<evidence type="ECO:0000313" key="10">
    <source>
        <dbReference type="Proteomes" id="UP000630097"/>
    </source>
</evidence>
<sequence>MIARLLIGRAVAALATALIPTGLTLAVIRATGSAVDLGIVLAAETIPMVLLLPIGGVLADRLPPRRVILVADLARCATQTVIGARLLLGDPSVGEIAGLAALTGVAVAFGIPAVSPLVVGVAPPEGRLQLNARLGMVNGFAQIGGPALAGGLTLWAGAGWSFVITGVLFAGSALTLGGIVTSVPSGTRRRFLTDLHEGWREARRHRWFLTSVLGHGVWHLCAGFLLTLGPVIAVRSLGGESAWIVIAQAGTVATVAGVLLTPRLPIARPLAVTSASAALYAVPLAALSIPAPLVVVACAYFVAMFGLGLLIPLWETIMQQRIPQEALGRVGSFDALISFVARPLGLAVAAPLAAWTGTAIPLLTAAVLVATANLAVLALPDVRARTDHEGGPADVPAQPDAAVPKRPRTGREAAVPGTAANRS</sequence>
<dbReference type="Gene3D" id="1.20.1250.20">
    <property type="entry name" value="MFS general substrate transporter like domains"/>
    <property type="match status" value="1"/>
</dbReference>
<proteinExistence type="predicted"/>
<feature type="transmembrane region" description="Helical" evidence="7">
    <location>
        <begin position="162"/>
        <end position="186"/>
    </location>
</feature>
<evidence type="ECO:0000256" key="1">
    <source>
        <dbReference type="ARBA" id="ARBA00004651"/>
    </source>
</evidence>
<keyword evidence="2" id="KW-1003">Cell membrane</keyword>